<feature type="compositionally biased region" description="Polar residues" evidence="1">
    <location>
        <begin position="743"/>
        <end position="753"/>
    </location>
</feature>
<evidence type="ECO:0000256" key="2">
    <source>
        <dbReference type="SAM" id="SignalP"/>
    </source>
</evidence>
<feature type="region of interest" description="Disordered" evidence="1">
    <location>
        <begin position="1016"/>
        <end position="1044"/>
    </location>
</feature>
<feature type="compositionally biased region" description="Low complexity" evidence="1">
    <location>
        <begin position="1028"/>
        <end position="1044"/>
    </location>
</feature>
<feature type="region of interest" description="Disordered" evidence="1">
    <location>
        <begin position="728"/>
        <end position="753"/>
    </location>
</feature>
<keyword evidence="5" id="KW-1185">Reference proteome</keyword>
<feature type="chain" id="PRO_5045049522" evidence="2">
    <location>
        <begin position="41"/>
        <end position="1396"/>
    </location>
</feature>
<sequence length="1396" mass="144081">MPRTSSAPLPRSARRRPAPHRRRLLGTALSALLLGTAALALQPAAASTATASTTASAVTATKNTVGWDTYRNLDQLPYLTDGVSTRQFSSFDRQQANNDTGNSLGPAPGGGTLLAAHSGPGEVDAIWMTGGVAPAGKLRIVLDGQTVVDDAAADIFNGGLKGAFTYPLVANDSQSSGGFYIEVPMPFTSSMQVSTDADPGYYHVAYRTFPDATGVSTFSPQAAASDVVSTLQQAGDSDPKAAVSGATTTGGSFQVLPGQTSTIASGTGSGQITGLNLRIPHLSHPTTTPITDDGDSFLKGGASTFTVSLNPANTGIRITRRYDPHVGNQQVGVTVNGAAAGQWLNGAATAAAGQWADQTLAAPASATAGKSSATIVNTCLATDLDCNEFTYWIDEQVGGVWQSADTVDVGPEHAATEAAHRYSVTKPSWSGTQMYSYPLPASVTDTGDAFAGGQSSTFTVAIDPANDGVRLTRRLDPNIAGQVASVSVDKTQVGTWTANPQEPNGSWLDESLEIPASVTAGKSSITITNTFVSSAKDFNEFSYWVDSHMPTGMERTDQFSVGNQAAATAHGYSVSGTPTFTGSRTNSYPDQDQALASARIRISFDGVQTVNAPLGQFFGSNTDTATKTLMSSIDPRPGGLLSSWWPMPYGSGYSISIYNASSQPLTYGDYSLTTAADPHWATDLADGAAGYFHATSDSGATTPGQDWTFLNTTGHGKVVGVVAAMNGPTSRGTLEGDERAYTDGSQSPEINGTGTEDYFQGGWYFKNGPFTLPVNGESGDEADGTGDCPSGVDCTAAYRLLLNEAIPFSSKIRYGIEHGGHDDVQSTYTTTALWYGSTTAAEAQTDSIALGNVASESAHDLTAVGTGASADALTSDYEGNDGTPVEVSQCVDDSAAATTFTLQVNGANQGVVLQRTSDQDAGGQSAAVSVDGTAVGTWLEPLANPYHRWLDDEFAIPASATAGKTSVTVTITPHAGSPWSAAGYRAVSIMPGGVSAAAAKATATANPTQTAKTEILSTQTSAKPDKQTSASAPTSASTGATPAATTPNYAAVFPSGNGSPAIAQHQDGRVEVFAVSPTNAVNSVVETKPEAPWSPWCGYALPGRVTQVVSATHLSGRLEDFAVTPSGGILNNFETAPNGPWSGWNGFGPATGKVTSVEVARHANGRLEVFAVMSDGSIQNKYESAPDKTWSGWNSFAPTGTAVNATVAMHQDGRLEVFAVNSGGGVQNKFETAPDQAWSNWSGFGPAGKVASVRAGNHANGRLEVFAVMSDGSIQNKYENAPNGTWSGWNDFANPATAGAGLTVAQHADGRLDILAAGTNGVLQDDVENAPNGTWSGWSTAFGPSGTVTRVSAATHQDGRLEVLAVMADGSIQNKYEQSANGTWSGWNGFAPAATG</sequence>
<comment type="caution">
    <text evidence="4">The sequence shown here is derived from an EMBL/GenBank/DDBJ whole genome shotgun (WGS) entry which is preliminary data.</text>
</comment>
<dbReference type="CDD" id="cd22954">
    <property type="entry name" value="PLL_lectin"/>
    <property type="match status" value="1"/>
</dbReference>
<dbReference type="EMBL" id="JAAFYZ010000068">
    <property type="protein sequence ID" value="MBS2549274.1"/>
    <property type="molecule type" value="Genomic_DNA"/>
</dbReference>
<dbReference type="SUPFAM" id="SSF89372">
    <property type="entry name" value="Fucose-specific lectin"/>
    <property type="match status" value="2"/>
</dbReference>
<feature type="region of interest" description="Disordered" evidence="1">
    <location>
        <begin position="93"/>
        <end position="115"/>
    </location>
</feature>
<dbReference type="InterPro" id="IPR006311">
    <property type="entry name" value="TAT_signal"/>
</dbReference>
<evidence type="ECO:0000313" key="4">
    <source>
        <dbReference type="EMBL" id="MBS2549274.1"/>
    </source>
</evidence>
<dbReference type="Pfam" id="PF26607">
    <property type="entry name" value="DUF8189"/>
    <property type="match status" value="1"/>
</dbReference>
<feature type="signal peptide" evidence="2">
    <location>
        <begin position="1"/>
        <end position="40"/>
    </location>
</feature>
<evidence type="ECO:0000256" key="1">
    <source>
        <dbReference type="SAM" id="MobiDB-lite"/>
    </source>
</evidence>
<organism evidence="4 5">
    <name type="scientific">Catenulispora pinistramenti</name>
    <dbReference type="NCBI Taxonomy" id="2705254"/>
    <lineage>
        <taxon>Bacteria</taxon>
        <taxon>Bacillati</taxon>
        <taxon>Actinomycetota</taxon>
        <taxon>Actinomycetes</taxon>
        <taxon>Catenulisporales</taxon>
        <taxon>Catenulisporaceae</taxon>
        <taxon>Catenulispora</taxon>
    </lineage>
</organism>
<dbReference type="RefSeq" id="WP_212010838.1">
    <property type="nucleotide sequence ID" value="NZ_JAAFYZ010000068.1"/>
</dbReference>
<feature type="domain" description="PLL-like beta propeller" evidence="3">
    <location>
        <begin position="1107"/>
        <end position="1391"/>
    </location>
</feature>
<dbReference type="InterPro" id="IPR021345">
    <property type="entry name" value="DUF2961"/>
</dbReference>
<gene>
    <name evidence="4" type="ORF">KGQ19_20635</name>
</gene>
<name>A0ABS5KTD1_9ACTN</name>
<evidence type="ECO:0000313" key="5">
    <source>
        <dbReference type="Proteomes" id="UP000730482"/>
    </source>
</evidence>
<accession>A0ABS5KTD1</accession>
<dbReference type="Proteomes" id="UP000730482">
    <property type="component" value="Unassembled WGS sequence"/>
</dbReference>
<dbReference type="Gene3D" id="2.60.120.1390">
    <property type="match status" value="3"/>
</dbReference>
<reference evidence="4 5" key="1">
    <citation type="submission" date="2020-02" db="EMBL/GenBank/DDBJ databases">
        <title>Acidophilic actinobacteria isolated from forest soil.</title>
        <authorList>
            <person name="Golinska P."/>
        </authorList>
    </citation>
    <scope>NUCLEOTIDE SEQUENCE [LARGE SCALE GENOMIC DNA]</scope>
    <source>
        <strain evidence="4 5">NL8</strain>
    </source>
</reference>
<feature type="compositionally biased region" description="Polar residues" evidence="1">
    <location>
        <begin position="93"/>
        <end position="103"/>
    </location>
</feature>
<evidence type="ECO:0000259" key="3">
    <source>
        <dbReference type="Pfam" id="PF26607"/>
    </source>
</evidence>
<dbReference type="InterPro" id="IPR058502">
    <property type="entry name" value="PLL-like_beta-prop"/>
</dbReference>
<dbReference type="Pfam" id="PF11175">
    <property type="entry name" value="DUF2961"/>
    <property type="match status" value="1"/>
</dbReference>
<keyword evidence="2" id="KW-0732">Signal</keyword>
<proteinExistence type="predicted"/>
<dbReference type="PROSITE" id="PS51318">
    <property type="entry name" value="TAT"/>
    <property type="match status" value="1"/>
</dbReference>
<protein>
    <submittedName>
        <fullName evidence="4">DUF2961 domain-containing protein</fullName>
    </submittedName>
</protein>
<dbReference type="Gene3D" id="2.120.10.70">
    <property type="entry name" value="Fucose-specific lectin"/>
    <property type="match status" value="1"/>
</dbReference>